<dbReference type="Proteomes" id="UP000887576">
    <property type="component" value="Unplaced"/>
</dbReference>
<evidence type="ECO:0000313" key="1">
    <source>
        <dbReference type="Proteomes" id="UP000887576"/>
    </source>
</evidence>
<dbReference type="WBParaSite" id="JU765_v2.g4779.t1">
    <property type="protein sequence ID" value="JU765_v2.g4779.t1"/>
    <property type="gene ID" value="JU765_v2.g4779"/>
</dbReference>
<accession>A0AC34R9D1</accession>
<proteinExistence type="predicted"/>
<reference evidence="2" key="1">
    <citation type="submission" date="2022-11" db="UniProtKB">
        <authorList>
            <consortium name="WormBaseParasite"/>
        </authorList>
    </citation>
    <scope>IDENTIFICATION</scope>
</reference>
<name>A0AC34R9D1_9BILA</name>
<sequence>MASPENPSYIFAVVDSTGVQLGIPLIDDCITLSTIHVNFGNQYRLVYELEDGVFKGKRCKVNLDPTGKYLIRPPLGWAGKTYHIVRKLVRLPSSTDAKKPNPPPCLTFDPRSGFLIKNQKILTATHLGFEQGKTYTIYDFRGQQFNADCLHINIKHDFAVLYCPELPNLTLHFEALTEYRDYYFMGFPTDADPSVPSVSKGHINKIENYSSIEIPEAKRGYFGGPVFNWAMGFSGILISPASEVSSNSAVDECNKSSMEQPCAKFLDVCFILGCLSKVKL</sequence>
<protein>
    <submittedName>
        <fullName evidence="2">Uncharacterized protein</fullName>
    </submittedName>
</protein>
<evidence type="ECO:0000313" key="2">
    <source>
        <dbReference type="WBParaSite" id="JU765_v2.g4779.t1"/>
    </source>
</evidence>
<organism evidence="1 2">
    <name type="scientific">Panagrolaimus sp. JU765</name>
    <dbReference type="NCBI Taxonomy" id="591449"/>
    <lineage>
        <taxon>Eukaryota</taxon>
        <taxon>Metazoa</taxon>
        <taxon>Ecdysozoa</taxon>
        <taxon>Nematoda</taxon>
        <taxon>Chromadorea</taxon>
        <taxon>Rhabditida</taxon>
        <taxon>Tylenchina</taxon>
        <taxon>Panagrolaimomorpha</taxon>
        <taxon>Panagrolaimoidea</taxon>
        <taxon>Panagrolaimidae</taxon>
        <taxon>Panagrolaimus</taxon>
    </lineage>
</organism>